<dbReference type="AlphaFoldDB" id="A0A6I1MKA7"/>
<name>A0A6I1MKA7_9CLOT</name>
<dbReference type="EMBL" id="WHJC01000069">
    <property type="protein sequence ID" value="MPQ43460.1"/>
    <property type="molecule type" value="Genomic_DNA"/>
</dbReference>
<evidence type="ECO:0000313" key="3">
    <source>
        <dbReference type="Proteomes" id="UP000430345"/>
    </source>
</evidence>
<comment type="caution">
    <text evidence="2">The sequence shown here is derived from an EMBL/GenBank/DDBJ whole genome shotgun (WGS) entry which is preliminary data.</text>
</comment>
<dbReference type="OrthoDB" id="1629586at2"/>
<accession>A0A6I1MKA7</accession>
<dbReference type="RefSeq" id="WP_152888999.1">
    <property type="nucleotide sequence ID" value="NZ_WHJC01000069.1"/>
</dbReference>
<dbReference type="InterPro" id="IPR041854">
    <property type="entry name" value="BFD-like_2Fe2S-bd_dom_sf"/>
</dbReference>
<organism evidence="2 3">
    <name type="scientific">Clostridium tarantellae</name>
    <dbReference type="NCBI Taxonomy" id="39493"/>
    <lineage>
        <taxon>Bacteria</taxon>
        <taxon>Bacillati</taxon>
        <taxon>Bacillota</taxon>
        <taxon>Clostridia</taxon>
        <taxon>Eubacteriales</taxon>
        <taxon>Clostridiaceae</taxon>
        <taxon>Clostridium</taxon>
    </lineage>
</organism>
<feature type="domain" description="BFD-like [2Fe-2S]-binding" evidence="1">
    <location>
        <begin position="5"/>
        <end position="56"/>
    </location>
</feature>
<dbReference type="Gene3D" id="1.10.10.1100">
    <property type="entry name" value="BFD-like [2Fe-2S]-binding domain"/>
    <property type="match status" value="1"/>
</dbReference>
<keyword evidence="3" id="KW-1185">Reference proteome</keyword>
<proteinExistence type="predicted"/>
<dbReference type="InterPro" id="IPR007419">
    <property type="entry name" value="BFD-like_2Fe2S-bd_dom"/>
</dbReference>
<evidence type="ECO:0000259" key="1">
    <source>
        <dbReference type="Pfam" id="PF04324"/>
    </source>
</evidence>
<dbReference type="Pfam" id="PF04324">
    <property type="entry name" value="Fer2_BFD"/>
    <property type="match status" value="1"/>
</dbReference>
<sequence>MDEKICLCRGISASTIINSIKKGAHTVEAVKEATGATSGGCCGFRCKEKIEELIEENK</sequence>
<gene>
    <name evidence="2" type="ORF">GBZ86_06765</name>
</gene>
<evidence type="ECO:0000313" key="2">
    <source>
        <dbReference type="EMBL" id="MPQ43460.1"/>
    </source>
</evidence>
<reference evidence="2 3" key="1">
    <citation type="submission" date="2019-10" db="EMBL/GenBank/DDBJ databases">
        <title>The Genome Sequence of Clostridium tarantellae Isolated from Fish Brain.</title>
        <authorList>
            <person name="Bano L."/>
            <person name="Kiel M."/>
            <person name="Sales G."/>
            <person name="Doxey A.C."/>
            <person name="Mansfield M.J."/>
            <person name="Schiavone M."/>
            <person name="Rossetto O."/>
            <person name="Pirazzini M."/>
            <person name="Dobrindt U."/>
            <person name="Montecucco C."/>
        </authorList>
    </citation>
    <scope>NUCLEOTIDE SEQUENCE [LARGE SCALE GENOMIC DNA]</scope>
    <source>
        <strain evidence="2 3">DSM 3997</strain>
    </source>
</reference>
<protein>
    <submittedName>
        <fullName evidence="2">(2Fe-2S)-binding protein</fullName>
    </submittedName>
</protein>
<dbReference type="Proteomes" id="UP000430345">
    <property type="component" value="Unassembled WGS sequence"/>
</dbReference>